<dbReference type="RefSeq" id="WP_008655969.1">
    <property type="nucleotide sequence ID" value="NZ_ANMO01000097.1"/>
</dbReference>
<comment type="caution">
    <text evidence="2">The sequence shown here is derived from an EMBL/GenBank/DDBJ whole genome shotgun (WGS) entry which is preliminary data.</text>
</comment>
<evidence type="ECO:0000313" key="3">
    <source>
        <dbReference type="Proteomes" id="UP000011529"/>
    </source>
</evidence>
<accession>M2AXK3</accession>
<gene>
    <name evidence="2" type="ORF">RE6C_01980</name>
</gene>
<dbReference type="EMBL" id="ANMO01000097">
    <property type="protein sequence ID" value="EMB17442.1"/>
    <property type="molecule type" value="Genomic_DNA"/>
</dbReference>
<proteinExistence type="predicted"/>
<reference evidence="2" key="2">
    <citation type="journal article" date="2013" name="Mar. Genomics">
        <title>Expression of sulfatases in Rhodopirellula baltica and the diversity of sulfatases in the genus Rhodopirellula.</title>
        <authorList>
            <person name="Wegner C.E."/>
            <person name="Richter-Heitmann T."/>
            <person name="Klindworth A."/>
            <person name="Klockow C."/>
            <person name="Richter M."/>
            <person name="Achstetter T."/>
            <person name="Glockner F.O."/>
            <person name="Harder J."/>
        </authorList>
    </citation>
    <scope>NUCLEOTIDE SEQUENCE [LARGE SCALE GENOMIC DNA]</scope>
    <source>
        <strain evidence="2">6C</strain>
    </source>
</reference>
<feature type="region of interest" description="Disordered" evidence="1">
    <location>
        <begin position="186"/>
        <end position="211"/>
    </location>
</feature>
<dbReference type="NCBIfam" id="TIGR03067">
    <property type="entry name" value="Planc_TIGR03067"/>
    <property type="match status" value="1"/>
</dbReference>
<dbReference type="InterPro" id="IPR017504">
    <property type="entry name" value="CHP03067_Planctomycetes"/>
</dbReference>
<protein>
    <submittedName>
        <fullName evidence="2">Signal peptide protein</fullName>
    </submittedName>
</protein>
<sequence>MTTSHCLEYFASIRQRLTANVHQKLLSRVTTMKTCIPTLLVLALASFSAADEPATEIPPKADAAISVADFQYDGVWKPKGAMLSGTLLPPPALDAITLTLADESYEVTVSGEDHSDKGIYMLDETVTPMRMAIKSTSGPNQGRIILAVYEIKGKDAMRVCYDLSGASFPKEFKAPKGSGLYLAGYRRQKLEPSDNQRTGPEQNRTKVFNDK</sequence>
<organism evidence="2 3">
    <name type="scientific">Rhodopirellula europaea 6C</name>
    <dbReference type="NCBI Taxonomy" id="1263867"/>
    <lineage>
        <taxon>Bacteria</taxon>
        <taxon>Pseudomonadati</taxon>
        <taxon>Planctomycetota</taxon>
        <taxon>Planctomycetia</taxon>
        <taxon>Pirellulales</taxon>
        <taxon>Pirellulaceae</taxon>
        <taxon>Rhodopirellula</taxon>
    </lineage>
</organism>
<evidence type="ECO:0000313" key="2">
    <source>
        <dbReference type="EMBL" id="EMB17442.1"/>
    </source>
</evidence>
<evidence type="ECO:0000256" key="1">
    <source>
        <dbReference type="SAM" id="MobiDB-lite"/>
    </source>
</evidence>
<reference evidence="2" key="1">
    <citation type="submission" date="2012-11" db="EMBL/GenBank/DDBJ databases">
        <title>Permanent draft genomes of Rhodopirellula europaea strain SH398 and 6C.</title>
        <authorList>
            <person name="Richter M."/>
            <person name="Richter-Heitmann T."/>
            <person name="Frank C."/>
            <person name="Harder J."/>
            <person name="Glockner F.O."/>
        </authorList>
    </citation>
    <scope>NUCLEOTIDE SEQUENCE</scope>
    <source>
        <strain evidence="2">6C</strain>
    </source>
</reference>
<dbReference type="Proteomes" id="UP000011529">
    <property type="component" value="Unassembled WGS sequence"/>
</dbReference>
<name>M2AXK3_9BACT</name>
<dbReference type="PATRIC" id="fig|1263867.3.peg.2105"/>
<keyword evidence="3" id="KW-1185">Reference proteome</keyword>
<dbReference type="AlphaFoldDB" id="M2AXK3"/>